<dbReference type="AlphaFoldDB" id="A0A9X2WSG3"/>
<evidence type="ECO:0000313" key="2">
    <source>
        <dbReference type="Proteomes" id="UP001155604"/>
    </source>
</evidence>
<dbReference type="RefSeq" id="WP_012196507.1">
    <property type="nucleotide sequence ID" value="NZ_JAMTCC010000006.1"/>
</dbReference>
<dbReference type="InterPro" id="IPR008551">
    <property type="entry name" value="TANGO2"/>
</dbReference>
<dbReference type="PANTHER" id="PTHR17985">
    <property type="entry name" value="SER/THR-RICH PROTEIN T10 IN DGCR REGION"/>
    <property type="match status" value="1"/>
</dbReference>
<name>A0A9X2WSG3_9GAMM</name>
<comment type="caution">
    <text evidence="1">The sequence shown here is derived from an EMBL/GenBank/DDBJ whole genome shotgun (WGS) entry which is preliminary data.</text>
</comment>
<evidence type="ECO:0000313" key="1">
    <source>
        <dbReference type="EMBL" id="MCT7944707.1"/>
    </source>
</evidence>
<dbReference type="EMBL" id="JAMTCC010000006">
    <property type="protein sequence ID" value="MCT7944707.1"/>
    <property type="molecule type" value="Genomic_DNA"/>
</dbReference>
<dbReference type="Proteomes" id="UP001155604">
    <property type="component" value="Unassembled WGS sequence"/>
</dbReference>
<protein>
    <submittedName>
        <fullName evidence="1">NRDE family protein</fullName>
    </submittedName>
</protein>
<proteinExistence type="predicted"/>
<gene>
    <name evidence="1" type="ORF">NE536_04930</name>
</gene>
<accession>A0A9X2WSG3</accession>
<organism evidence="1 2">
    <name type="scientific">Shewanella septentrionalis</name>
    <dbReference type="NCBI Taxonomy" id="2952223"/>
    <lineage>
        <taxon>Bacteria</taxon>
        <taxon>Pseudomonadati</taxon>
        <taxon>Pseudomonadota</taxon>
        <taxon>Gammaproteobacteria</taxon>
        <taxon>Alteromonadales</taxon>
        <taxon>Shewanellaceae</taxon>
        <taxon>Shewanella</taxon>
    </lineage>
</organism>
<sequence>MCILFVAINAHPKYPLIICANRDEFHHRPTAPAHFWPPEENILAGKDLQAGGTWFGVNKQGQVAAVTNLRVPQKKPEAMRSRGELITMTLNSGSLVCPNWLIEHSDNYQPFNLIFGQGTDLYCFNSINKDTVKLADGFHAISNGALDDIWPKMAKGQQALEAVINQSDNLEVQALLQLMKDDSQPQDNELPNTGVGIEWERRLAAIYIRHPDYGTRSTSILLEDAEGGMHFTEVRYDGKGRQLGQQDFHLTLPAEPPAKPDCLLTQI</sequence>
<dbReference type="Pfam" id="PF05742">
    <property type="entry name" value="TANGO2"/>
    <property type="match status" value="1"/>
</dbReference>
<keyword evidence="2" id="KW-1185">Reference proteome</keyword>
<reference evidence="1" key="1">
    <citation type="journal article" date="2023" name="Int. J. Syst. Evol. Microbiol.">
        <title>&lt;i&gt;Shewanella septentrionalis&lt;/i&gt; sp. nov. and &lt;i&gt;Shewanella holmiensis&lt;/i&gt; sp. nov., isolated from Baltic Sea water and sediments.</title>
        <authorList>
            <person name="Martin-Rodriguez A.J."/>
            <person name="Thorell K."/>
            <person name="Joffre E."/>
            <person name="Jensie-Markopoulos S."/>
            <person name="Moore E.R.B."/>
            <person name="Sjoling A."/>
        </authorList>
    </citation>
    <scope>NUCLEOTIDE SEQUENCE</scope>
    <source>
        <strain evidence="1">SP1W3</strain>
    </source>
</reference>
<dbReference type="PANTHER" id="PTHR17985:SF8">
    <property type="entry name" value="TRANSPORT AND GOLGI ORGANIZATION PROTEIN 2 HOMOLOG"/>
    <property type="match status" value="1"/>
</dbReference>
<dbReference type="GeneID" id="11770486"/>